<evidence type="ECO:0000256" key="2">
    <source>
        <dbReference type="ARBA" id="ARBA00004567"/>
    </source>
</evidence>
<dbReference type="GO" id="GO:0031369">
    <property type="term" value="F:translation initiation factor binding"/>
    <property type="evidence" value="ECO:0007669"/>
    <property type="project" value="TreeGrafter"/>
</dbReference>
<dbReference type="GO" id="GO:0015031">
    <property type="term" value="P:protein transport"/>
    <property type="evidence" value="ECO:0007669"/>
    <property type="project" value="UniProtKB-KW"/>
</dbReference>
<dbReference type="PANTHER" id="PTHR12960:SF0">
    <property type="entry name" value="MRNA EXPORT FACTOR GLE1"/>
    <property type="match status" value="1"/>
</dbReference>
<dbReference type="PANTHER" id="PTHR12960">
    <property type="entry name" value="GLE-1-RELATED"/>
    <property type="match status" value="1"/>
</dbReference>
<dbReference type="AlphaFoldDB" id="A0A6L2PX01"/>
<evidence type="ECO:0000313" key="17">
    <source>
        <dbReference type="EMBL" id="GFG37076.1"/>
    </source>
</evidence>
<keyword evidence="11" id="KW-0539">Nucleus</keyword>
<reference evidence="18" key="1">
    <citation type="submission" date="2020-01" db="EMBL/GenBank/DDBJ databases">
        <title>Draft genome sequence of the Termite Coptotermes fromosanus.</title>
        <authorList>
            <person name="Itakura S."/>
            <person name="Yosikawa Y."/>
            <person name="Umezawa K."/>
        </authorList>
    </citation>
    <scope>NUCLEOTIDE SEQUENCE [LARGE SCALE GENOMIC DNA]</scope>
</reference>
<dbReference type="FunFam" id="1.25.40.510:FF:000001">
    <property type="entry name" value="Nucleoporin GLE1 isoform 1"/>
    <property type="match status" value="1"/>
</dbReference>
<keyword evidence="18" id="KW-1185">Reference proteome</keyword>
<accession>A0A6L2PX01</accession>
<evidence type="ECO:0000256" key="1">
    <source>
        <dbReference type="ARBA" id="ARBA00004496"/>
    </source>
</evidence>
<keyword evidence="7" id="KW-0653">Protein transport</keyword>
<name>A0A6L2PX01_COPFO</name>
<dbReference type="Proteomes" id="UP000502823">
    <property type="component" value="Unassembled WGS sequence"/>
</dbReference>
<feature type="region of interest" description="Disordered" evidence="16">
    <location>
        <begin position="167"/>
        <end position="197"/>
    </location>
</feature>
<keyword evidence="10" id="KW-0906">Nuclear pore complex</keyword>
<dbReference type="GO" id="GO:0005543">
    <property type="term" value="F:phospholipid binding"/>
    <property type="evidence" value="ECO:0007669"/>
    <property type="project" value="TreeGrafter"/>
</dbReference>
<keyword evidence="6" id="KW-0509">mRNA transport</keyword>
<dbReference type="InterPro" id="IPR038506">
    <property type="entry name" value="GLE1-like_sf"/>
</dbReference>
<evidence type="ECO:0000256" key="16">
    <source>
        <dbReference type="SAM" id="MobiDB-lite"/>
    </source>
</evidence>
<sequence>MQNIAVGLDAIELSAITKVSVISKVVKDVTLGPHSKGVVCDDASYKSGRVYEVGKRNCLSLSPCVVRSRNMTSGSVRSIEREDHSSRSVMKLMYELDQQRQMKVKDSIQARFLKMEEDSRICQSLLNIKYDYIRCEIEAKVLHVEQQILHQLQEDEMLASQRQQELAQEHRERAQRMNEWNEKIKEEEKRQKEVEEDERQRIKEKKMQLDKIHQYQLEYRTKYEQLAEAAKQCKDRQAFAAKVACHMTKLKGLNETMDQLVKQCKARSHISEISNSDVHTAAAIIQQLDAILGVVREECEKINEQHEKEAVQASAAKVEEKVQTAQPAQAVTSSKTSEGKVLCSFSSELNDFVDEESYGTYQCLQQHMQRFENSYKNLQKDDKFKKLRFELQKAVNVPVNAISPTSANHLQDKFFKLSRLISGQLVETGHGKIAASSHPEGIAFCKNLLAQKFVCQGELAVSSKPDAAFAIAAIIEALWADFPDFGQLVLGHFHRECPYLVPIFMPQLEGQSTEDYYKLLGYRYNENGEVERQDKFLKRMSGIMRLYAAILVTHPCRYQQNKNHPHGLSQAWRWISCVLNMDPRPDVSATLLYDFLEVAGSALYSHYGQQFQKLLHLICKEYFPKIKQVL</sequence>
<evidence type="ECO:0000256" key="5">
    <source>
        <dbReference type="ARBA" id="ARBA00022490"/>
    </source>
</evidence>
<comment type="similarity">
    <text evidence="3">Belongs to the GLE1 family.</text>
</comment>
<keyword evidence="9" id="KW-0175">Coiled coil</keyword>
<keyword evidence="5" id="KW-0963">Cytoplasm</keyword>
<proteinExistence type="inferred from homology"/>
<dbReference type="EMBL" id="BLKM01009501">
    <property type="protein sequence ID" value="GFG37076.1"/>
    <property type="molecule type" value="Genomic_DNA"/>
</dbReference>
<dbReference type="OrthoDB" id="420884at2759"/>
<evidence type="ECO:0000256" key="10">
    <source>
        <dbReference type="ARBA" id="ARBA00023132"/>
    </source>
</evidence>
<keyword evidence="4" id="KW-0813">Transport</keyword>
<dbReference type="Pfam" id="PF07817">
    <property type="entry name" value="GLE1"/>
    <property type="match status" value="1"/>
</dbReference>
<dbReference type="InterPro" id="IPR012476">
    <property type="entry name" value="GLE1"/>
</dbReference>
<dbReference type="GO" id="GO:0005737">
    <property type="term" value="C:cytoplasm"/>
    <property type="evidence" value="ECO:0007669"/>
    <property type="project" value="UniProtKB-SubCell"/>
</dbReference>
<evidence type="ECO:0000256" key="8">
    <source>
        <dbReference type="ARBA" id="ARBA00023010"/>
    </source>
</evidence>
<gene>
    <name evidence="17" type="ORF">Cfor_05752</name>
</gene>
<comment type="function">
    <text evidence="12">Required for the export of mRNAs containing poly(A) tails from the nucleus into the cytoplasm. May be involved in the terminal step of the mRNA transport through the nuclear pore complex (NPC).</text>
</comment>
<evidence type="ECO:0000256" key="12">
    <source>
        <dbReference type="ARBA" id="ARBA00024680"/>
    </source>
</evidence>
<organism evidence="17 18">
    <name type="scientific">Coptotermes formosanus</name>
    <name type="common">Formosan subterranean termite</name>
    <dbReference type="NCBI Taxonomy" id="36987"/>
    <lineage>
        <taxon>Eukaryota</taxon>
        <taxon>Metazoa</taxon>
        <taxon>Ecdysozoa</taxon>
        <taxon>Arthropoda</taxon>
        <taxon>Hexapoda</taxon>
        <taxon>Insecta</taxon>
        <taxon>Pterygota</taxon>
        <taxon>Neoptera</taxon>
        <taxon>Polyneoptera</taxon>
        <taxon>Dictyoptera</taxon>
        <taxon>Blattodea</taxon>
        <taxon>Blattoidea</taxon>
        <taxon>Termitoidae</taxon>
        <taxon>Rhinotermitidae</taxon>
        <taxon>Coptotermes</taxon>
    </lineage>
</organism>
<evidence type="ECO:0000256" key="13">
    <source>
        <dbReference type="ARBA" id="ARBA00026227"/>
    </source>
</evidence>
<comment type="caution">
    <text evidence="17">The sequence shown here is derived from an EMBL/GenBank/DDBJ whole genome shotgun (WGS) entry which is preliminary data.</text>
</comment>
<evidence type="ECO:0000256" key="4">
    <source>
        <dbReference type="ARBA" id="ARBA00022448"/>
    </source>
</evidence>
<protein>
    <recommendedName>
        <fullName evidence="13">mRNA export factor GLE1</fullName>
    </recommendedName>
    <alternativeName>
        <fullName evidence="15">GLE1 RNA export mediator</fullName>
    </alternativeName>
    <alternativeName>
        <fullName evidence="14">Nucleoporin GLE1</fullName>
    </alternativeName>
</protein>
<evidence type="ECO:0000256" key="14">
    <source>
        <dbReference type="ARBA" id="ARBA00029983"/>
    </source>
</evidence>
<evidence type="ECO:0000256" key="6">
    <source>
        <dbReference type="ARBA" id="ARBA00022816"/>
    </source>
</evidence>
<dbReference type="Gene3D" id="1.25.40.510">
    <property type="entry name" value="GLE1-like"/>
    <property type="match status" value="1"/>
</dbReference>
<keyword evidence="8" id="KW-0811">Translocation</keyword>
<dbReference type="InParanoid" id="A0A6L2PX01"/>
<evidence type="ECO:0000256" key="15">
    <source>
        <dbReference type="ARBA" id="ARBA00030897"/>
    </source>
</evidence>
<evidence type="ECO:0000256" key="7">
    <source>
        <dbReference type="ARBA" id="ARBA00022927"/>
    </source>
</evidence>
<dbReference type="GO" id="GO:0000822">
    <property type="term" value="F:inositol hexakisphosphate binding"/>
    <property type="evidence" value="ECO:0007669"/>
    <property type="project" value="TreeGrafter"/>
</dbReference>
<comment type="subcellular location">
    <subcellularLocation>
        <location evidence="1">Cytoplasm</location>
    </subcellularLocation>
    <subcellularLocation>
        <location evidence="2">Nucleus</location>
        <location evidence="2">Nuclear pore complex</location>
    </subcellularLocation>
</comment>
<evidence type="ECO:0000256" key="3">
    <source>
        <dbReference type="ARBA" id="ARBA00011056"/>
    </source>
</evidence>
<dbReference type="GO" id="GO:0044614">
    <property type="term" value="C:nuclear pore cytoplasmic filaments"/>
    <property type="evidence" value="ECO:0007669"/>
    <property type="project" value="TreeGrafter"/>
</dbReference>
<evidence type="ECO:0000256" key="9">
    <source>
        <dbReference type="ARBA" id="ARBA00023054"/>
    </source>
</evidence>
<evidence type="ECO:0000313" key="18">
    <source>
        <dbReference type="Proteomes" id="UP000502823"/>
    </source>
</evidence>
<dbReference type="GO" id="GO:0016973">
    <property type="term" value="P:poly(A)+ mRNA export from nucleus"/>
    <property type="evidence" value="ECO:0007669"/>
    <property type="project" value="InterPro"/>
</dbReference>
<evidence type="ECO:0000256" key="11">
    <source>
        <dbReference type="ARBA" id="ARBA00023242"/>
    </source>
</evidence>